<sequence length="203" mass="20793">MKAALLFSLCYASLVSAAVYTVGVGKDENTGHKGVGFDPSVIVPSAGDQIVFEFRSGSHSVVESTFEEPCTPKAGGFNSGVQTVADNIEVDASGLPTVTLQVNDSQPLWFFDQAGGTCNQGGVLAVNPTDSQTAPAFKENAAKATVRTDPTGTSDTASLPTQTAPNSSPSSSSNSATGFTGTLDYAAAFWALHSVVLAAMVSF</sequence>
<evidence type="ECO:0008006" key="5">
    <source>
        <dbReference type="Google" id="ProtNLM"/>
    </source>
</evidence>
<feature type="compositionally biased region" description="Low complexity" evidence="1">
    <location>
        <begin position="165"/>
        <end position="175"/>
    </location>
</feature>
<feature type="region of interest" description="Disordered" evidence="1">
    <location>
        <begin position="139"/>
        <end position="176"/>
    </location>
</feature>
<name>A0AAW0BVY7_9AGAR</name>
<reference evidence="3 4" key="1">
    <citation type="submission" date="2024-01" db="EMBL/GenBank/DDBJ databases">
        <title>A draft genome for a cacao thread blight-causing isolate of Paramarasmius palmivorus.</title>
        <authorList>
            <person name="Baruah I.K."/>
            <person name="Bukari Y."/>
            <person name="Amoako-Attah I."/>
            <person name="Meinhardt L.W."/>
            <person name="Bailey B.A."/>
            <person name="Cohen S.P."/>
        </authorList>
    </citation>
    <scope>NUCLEOTIDE SEQUENCE [LARGE SCALE GENOMIC DNA]</scope>
    <source>
        <strain evidence="3 4">GH-12</strain>
    </source>
</reference>
<keyword evidence="2" id="KW-0732">Signal</keyword>
<organism evidence="3 4">
    <name type="scientific">Paramarasmius palmivorus</name>
    <dbReference type="NCBI Taxonomy" id="297713"/>
    <lineage>
        <taxon>Eukaryota</taxon>
        <taxon>Fungi</taxon>
        <taxon>Dikarya</taxon>
        <taxon>Basidiomycota</taxon>
        <taxon>Agaricomycotina</taxon>
        <taxon>Agaricomycetes</taxon>
        <taxon>Agaricomycetidae</taxon>
        <taxon>Agaricales</taxon>
        <taxon>Marasmiineae</taxon>
        <taxon>Marasmiaceae</taxon>
        <taxon>Paramarasmius</taxon>
    </lineage>
</organism>
<dbReference type="Gene3D" id="2.60.40.420">
    <property type="entry name" value="Cupredoxins - blue copper proteins"/>
    <property type="match status" value="1"/>
</dbReference>
<evidence type="ECO:0000256" key="1">
    <source>
        <dbReference type="SAM" id="MobiDB-lite"/>
    </source>
</evidence>
<proteinExistence type="predicted"/>
<evidence type="ECO:0000313" key="4">
    <source>
        <dbReference type="Proteomes" id="UP001383192"/>
    </source>
</evidence>
<dbReference type="PANTHER" id="PTHR34883">
    <property type="entry name" value="SERINE-RICH PROTEIN, PUTATIVE-RELATED-RELATED"/>
    <property type="match status" value="1"/>
</dbReference>
<dbReference type="AlphaFoldDB" id="A0AAW0BVY7"/>
<comment type="caution">
    <text evidence="3">The sequence shown here is derived from an EMBL/GenBank/DDBJ whole genome shotgun (WGS) entry which is preliminary data.</text>
</comment>
<evidence type="ECO:0000313" key="3">
    <source>
        <dbReference type="EMBL" id="KAK7031041.1"/>
    </source>
</evidence>
<dbReference type="PANTHER" id="PTHR34883:SF15">
    <property type="entry name" value="EXTRACELLULAR SERINE-RICH PROTEIN"/>
    <property type="match status" value="1"/>
</dbReference>
<accession>A0AAW0BVY7</accession>
<dbReference type="InterPro" id="IPR052953">
    <property type="entry name" value="Ser-rich/MCO-related"/>
</dbReference>
<dbReference type="InterPro" id="IPR008972">
    <property type="entry name" value="Cupredoxin"/>
</dbReference>
<gene>
    <name evidence="3" type="ORF">VNI00_013831</name>
</gene>
<dbReference type="SUPFAM" id="SSF49503">
    <property type="entry name" value="Cupredoxins"/>
    <property type="match status" value="1"/>
</dbReference>
<feature type="chain" id="PRO_5043990327" description="Extracellular serine-rich protein" evidence="2">
    <location>
        <begin position="18"/>
        <end position="203"/>
    </location>
</feature>
<dbReference type="EMBL" id="JAYKXP010000072">
    <property type="protein sequence ID" value="KAK7031041.1"/>
    <property type="molecule type" value="Genomic_DNA"/>
</dbReference>
<feature type="compositionally biased region" description="Polar residues" evidence="1">
    <location>
        <begin position="148"/>
        <end position="164"/>
    </location>
</feature>
<protein>
    <recommendedName>
        <fullName evidence="5">Extracellular serine-rich protein</fullName>
    </recommendedName>
</protein>
<evidence type="ECO:0000256" key="2">
    <source>
        <dbReference type="SAM" id="SignalP"/>
    </source>
</evidence>
<dbReference type="Proteomes" id="UP001383192">
    <property type="component" value="Unassembled WGS sequence"/>
</dbReference>
<feature type="signal peptide" evidence="2">
    <location>
        <begin position="1"/>
        <end position="17"/>
    </location>
</feature>
<keyword evidence="4" id="KW-1185">Reference proteome</keyword>